<dbReference type="Gene3D" id="1.20.1250.20">
    <property type="entry name" value="MFS general substrate transporter like domains"/>
    <property type="match status" value="1"/>
</dbReference>
<evidence type="ECO:0000313" key="9">
    <source>
        <dbReference type="EMBL" id="RNL86661.1"/>
    </source>
</evidence>
<dbReference type="PANTHER" id="PTHR42718">
    <property type="entry name" value="MAJOR FACILITATOR SUPERFAMILY MULTIDRUG TRANSPORTER MFSC"/>
    <property type="match status" value="1"/>
</dbReference>
<dbReference type="Pfam" id="PF07690">
    <property type="entry name" value="MFS_1"/>
    <property type="match status" value="1"/>
</dbReference>
<dbReference type="PROSITE" id="PS50850">
    <property type="entry name" value="MFS"/>
    <property type="match status" value="1"/>
</dbReference>
<feature type="transmembrane region" description="Helical" evidence="7">
    <location>
        <begin position="432"/>
        <end position="452"/>
    </location>
</feature>
<keyword evidence="2" id="KW-0813">Transport</keyword>
<feature type="transmembrane region" description="Helical" evidence="7">
    <location>
        <begin position="387"/>
        <end position="408"/>
    </location>
</feature>
<protein>
    <submittedName>
        <fullName evidence="9">MFS transporter</fullName>
    </submittedName>
</protein>
<evidence type="ECO:0000256" key="3">
    <source>
        <dbReference type="ARBA" id="ARBA00022475"/>
    </source>
</evidence>
<name>A0A3N0EFT2_9ACTN</name>
<evidence type="ECO:0000313" key="10">
    <source>
        <dbReference type="Proteomes" id="UP000269198"/>
    </source>
</evidence>
<dbReference type="EMBL" id="RJMB01000003">
    <property type="protein sequence ID" value="RNL86661.1"/>
    <property type="molecule type" value="Genomic_DNA"/>
</dbReference>
<keyword evidence="10" id="KW-1185">Reference proteome</keyword>
<evidence type="ECO:0000256" key="1">
    <source>
        <dbReference type="ARBA" id="ARBA00004651"/>
    </source>
</evidence>
<feature type="transmembrane region" description="Helical" evidence="7">
    <location>
        <begin position="34"/>
        <end position="53"/>
    </location>
</feature>
<organism evidence="9 10">
    <name type="scientific">Halostreptopolyspora alba</name>
    <dbReference type="NCBI Taxonomy" id="2487137"/>
    <lineage>
        <taxon>Bacteria</taxon>
        <taxon>Bacillati</taxon>
        <taxon>Actinomycetota</taxon>
        <taxon>Actinomycetes</taxon>
        <taxon>Streptosporangiales</taxon>
        <taxon>Nocardiopsidaceae</taxon>
        <taxon>Halostreptopolyspora</taxon>
    </lineage>
</organism>
<dbReference type="InterPro" id="IPR020846">
    <property type="entry name" value="MFS_dom"/>
</dbReference>
<feature type="transmembrane region" description="Helical" evidence="7">
    <location>
        <begin position="212"/>
        <end position="229"/>
    </location>
</feature>
<dbReference type="AlphaFoldDB" id="A0A3N0EFT2"/>
<feature type="transmembrane region" description="Helical" evidence="7">
    <location>
        <begin position="120"/>
        <end position="138"/>
    </location>
</feature>
<feature type="domain" description="Major facilitator superfamily (MFS) profile" evidence="8">
    <location>
        <begin position="1"/>
        <end position="455"/>
    </location>
</feature>
<feature type="transmembrane region" description="Helical" evidence="7">
    <location>
        <begin position="249"/>
        <end position="277"/>
    </location>
</feature>
<reference evidence="9 10" key="1">
    <citation type="submission" date="2018-11" db="EMBL/GenBank/DDBJ databases">
        <title>The genome draft of YIM 96095.</title>
        <authorList>
            <person name="Tang S.-K."/>
            <person name="Chunyu W.-X."/>
            <person name="Feng Y.-Z."/>
        </authorList>
    </citation>
    <scope>NUCLEOTIDE SEQUENCE [LARGE SCALE GENOMIC DNA]</scope>
    <source>
        <strain evidence="9 10">YIM 96095</strain>
    </source>
</reference>
<dbReference type="SUPFAM" id="SSF103473">
    <property type="entry name" value="MFS general substrate transporter"/>
    <property type="match status" value="1"/>
</dbReference>
<dbReference type="PANTHER" id="PTHR42718:SF46">
    <property type="entry name" value="BLR6921 PROTEIN"/>
    <property type="match status" value="1"/>
</dbReference>
<feature type="transmembrane region" description="Helical" evidence="7">
    <location>
        <begin position="84"/>
        <end position="108"/>
    </location>
</feature>
<feature type="transmembrane region" description="Helical" evidence="7">
    <location>
        <begin position="340"/>
        <end position="366"/>
    </location>
</feature>
<dbReference type="Proteomes" id="UP000269198">
    <property type="component" value="Unassembled WGS sequence"/>
</dbReference>
<evidence type="ECO:0000256" key="7">
    <source>
        <dbReference type="SAM" id="Phobius"/>
    </source>
</evidence>
<keyword evidence="6 7" id="KW-0472">Membrane</keyword>
<evidence type="ECO:0000256" key="4">
    <source>
        <dbReference type="ARBA" id="ARBA00022692"/>
    </source>
</evidence>
<feature type="transmembrane region" description="Helical" evidence="7">
    <location>
        <begin position="150"/>
        <end position="169"/>
    </location>
</feature>
<evidence type="ECO:0000259" key="8">
    <source>
        <dbReference type="PROSITE" id="PS50850"/>
    </source>
</evidence>
<dbReference type="GO" id="GO:0005886">
    <property type="term" value="C:plasma membrane"/>
    <property type="evidence" value="ECO:0007669"/>
    <property type="project" value="UniProtKB-SubCell"/>
</dbReference>
<evidence type="ECO:0000256" key="6">
    <source>
        <dbReference type="ARBA" id="ARBA00023136"/>
    </source>
</evidence>
<dbReference type="InterPro" id="IPR036259">
    <property type="entry name" value="MFS_trans_sf"/>
</dbReference>
<dbReference type="OrthoDB" id="102502at2"/>
<feature type="transmembrane region" description="Helical" evidence="7">
    <location>
        <begin position="314"/>
        <end position="334"/>
    </location>
</feature>
<keyword evidence="5 7" id="KW-1133">Transmembrane helix</keyword>
<dbReference type="InterPro" id="IPR011701">
    <property type="entry name" value="MFS"/>
</dbReference>
<feature type="transmembrane region" description="Helical" evidence="7">
    <location>
        <begin position="181"/>
        <end position="200"/>
    </location>
</feature>
<sequence length="457" mass="47968">MASVLTTLGGTALHVALPEVVRQTHAGATAANWILLAFQLTTTVLMVTFGRLADLFGRRAMYLGGLAVYTSASLLAGFSPDAWLIVALRVAQAVGGAMLLTNSAALVADAFPRARLGEGMGIYTASFSVAQLAGPTLGGLLAETMGWRWVFWYNVPLGLACLLWGALVLRRVRPNEGERGLDIPGNILVFVSLGGLLLAMSEVTRLSWNHPLVLAGFVAFAVVLPLFVLRELWARNPVVDVRMFREPLFALTTLSSLLTSVSRIGVVFLVALFFQAVHGETATQAGLRVLPLPVAAMTASILSGFLQRRYSPRALALLGSALSTGGLAVLGLVISPAASALTIMGALVLLGIGSGMFLPANTTVLLRELPENRLGIVNAMRLMLQNTGVVLGTAMALSIVTIPLPAALHDQVFAGTLSAAGDTAVGQLVTGYHWALGCMTGVSAVATLACLARHRLR</sequence>
<dbReference type="CDD" id="cd17321">
    <property type="entry name" value="MFS_MMR_MDR_like"/>
    <property type="match status" value="1"/>
</dbReference>
<feature type="transmembrane region" description="Helical" evidence="7">
    <location>
        <begin position="60"/>
        <end position="78"/>
    </location>
</feature>
<keyword evidence="3" id="KW-1003">Cell membrane</keyword>
<evidence type="ECO:0000256" key="5">
    <source>
        <dbReference type="ARBA" id="ARBA00022989"/>
    </source>
</evidence>
<proteinExistence type="predicted"/>
<gene>
    <name evidence="9" type="ORF">EFW17_05325</name>
</gene>
<evidence type="ECO:0000256" key="2">
    <source>
        <dbReference type="ARBA" id="ARBA00022448"/>
    </source>
</evidence>
<dbReference type="GO" id="GO:0022857">
    <property type="term" value="F:transmembrane transporter activity"/>
    <property type="evidence" value="ECO:0007669"/>
    <property type="project" value="InterPro"/>
</dbReference>
<dbReference type="Gene3D" id="1.20.1720.10">
    <property type="entry name" value="Multidrug resistance protein D"/>
    <property type="match status" value="1"/>
</dbReference>
<keyword evidence="4 7" id="KW-0812">Transmembrane</keyword>
<comment type="subcellular location">
    <subcellularLocation>
        <location evidence="1">Cell membrane</location>
        <topology evidence="1">Multi-pass membrane protein</topology>
    </subcellularLocation>
</comment>
<feature type="transmembrane region" description="Helical" evidence="7">
    <location>
        <begin position="289"/>
        <end position="307"/>
    </location>
</feature>
<comment type="caution">
    <text evidence="9">The sequence shown here is derived from an EMBL/GenBank/DDBJ whole genome shotgun (WGS) entry which is preliminary data.</text>
</comment>
<accession>A0A3N0EFT2</accession>